<keyword evidence="6" id="KW-0479">Metal-binding</keyword>
<dbReference type="EC" id="1.14.11.2" evidence="5"/>
<evidence type="ECO:0000256" key="4">
    <source>
        <dbReference type="ARBA" id="ARBA00006511"/>
    </source>
</evidence>
<evidence type="ECO:0000313" key="15">
    <source>
        <dbReference type="EMBL" id="ELT98195.1"/>
    </source>
</evidence>
<keyword evidence="8" id="KW-0847">Vitamin C</keyword>
<dbReference type="FunFam" id="1.25.40.10:FF:000006">
    <property type="entry name" value="Prolyl 4-hydroxylase subunit alpha 2"/>
    <property type="match status" value="1"/>
</dbReference>
<dbReference type="AlphaFoldDB" id="R7U4V9"/>
<keyword evidence="7" id="KW-0256">Endoplasmic reticulum</keyword>
<keyword evidence="12" id="KW-0325">Glycoprotein</keyword>
<keyword evidence="13" id="KW-0732">Signal</keyword>
<comment type="subcellular location">
    <subcellularLocation>
        <location evidence="3">Endoplasmic reticulum lumen</location>
    </subcellularLocation>
</comment>
<dbReference type="SUPFAM" id="SSF48452">
    <property type="entry name" value="TPR-like"/>
    <property type="match status" value="1"/>
</dbReference>
<dbReference type="OMA" id="DAVFWHN"/>
<dbReference type="OrthoDB" id="420380at2759"/>
<evidence type="ECO:0000259" key="14">
    <source>
        <dbReference type="PROSITE" id="PS51471"/>
    </source>
</evidence>
<dbReference type="PROSITE" id="PS51471">
    <property type="entry name" value="FE2OG_OXY"/>
    <property type="match status" value="1"/>
</dbReference>
<evidence type="ECO:0000256" key="13">
    <source>
        <dbReference type="SAM" id="SignalP"/>
    </source>
</evidence>
<evidence type="ECO:0000256" key="7">
    <source>
        <dbReference type="ARBA" id="ARBA00022824"/>
    </source>
</evidence>
<dbReference type="GO" id="GO:0031418">
    <property type="term" value="F:L-ascorbic acid binding"/>
    <property type="evidence" value="ECO:0007669"/>
    <property type="project" value="UniProtKB-KW"/>
</dbReference>
<dbReference type="InterPro" id="IPR005123">
    <property type="entry name" value="Oxoglu/Fe-dep_dioxygenase_dom"/>
</dbReference>
<dbReference type="EMBL" id="KB308178">
    <property type="protein sequence ID" value="ELT98195.1"/>
    <property type="molecule type" value="Genomic_DNA"/>
</dbReference>
<keyword evidence="10" id="KW-0560">Oxidoreductase</keyword>
<dbReference type="GO" id="GO:0004656">
    <property type="term" value="F:procollagen-proline 4-dioxygenase activity"/>
    <property type="evidence" value="ECO:0007669"/>
    <property type="project" value="UniProtKB-EC"/>
</dbReference>
<dbReference type="SMART" id="SM00702">
    <property type="entry name" value="P4Hc"/>
    <property type="match status" value="1"/>
</dbReference>
<dbReference type="InterPro" id="IPR013547">
    <property type="entry name" value="P4H_N"/>
</dbReference>
<organism evidence="15">
    <name type="scientific">Capitella teleta</name>
    <name type="common">Polychaete worm</name>
    <dbReference type="NCBI Taxonomy" id="283909"/>
    <lineage>
        <taxon>Eukaryota</taxon>
        <taxon>Metazoa</taxon>
        <taxon>Spiralia</taxon>
        <taxon>Lophotrochozoa</taxon>
        <taxon>Annelida</taxon>
        <taxon>Polychaeta</taxon>
        <taxon>Sedentaria</taxon>
        <taxon>Scolecida</taxon>
        <taxon>Capitellidae</taxon>
        <taxon>Capitella</taxon>
    </lineage>
</organism>
<evidence type="ECO:0000256" key="9">
    <source>
        <dbReference type="ARBA" id="ARBA00022964"/>
    </source>
</evidence>
<reference evidence="15 17" key="2">
    <citation type="journal article" date="2013" name="Nature">
        <title>Insights into bilaterian evolution from three spiralian genomes.</title>
        <authorList>
            <person name="Simakov O."/>
            <person name="Marletaz F."/>
            <person name="Cho S.J."/>
            <person name="Edsinger-Gonzales E."/>
            <person name="Havlak P."/>
            <person name="Hellsten U."/>
            <person name="Kuo D.H."/>
            <person name="Larsson T."/>
            <person name="Lv J."/>
            <person name="Arendt D."/>
            <person name="Savage R."/>
            <person name="Osoegawa K."/>
            <person name="de Jong P."/>
            <person name="Grimwood J."/>
            <person name="Chapman J.A."/>
            <person name="Shapiro H."/>
            <person name="Aerts A."/>
            <person name="Otillar R.P."/>
            <person name="Terry A.Y."/>
            <person name="Boore J.L."/>
            <person name="Grigoriev I.V."/>
            <person name="Lindberg D.R."/>
            <person name="Seaver E.C."/>
            <person name="Weisblat D.A."/>
            <person name="Putnam N.H."/>
            <person name="Rokhsar D.S."/>
        </authorList>
    </citation>
    <scope>NUCLEOTIDE SEQUENCE</scope>
    <source>
        <strain evidence="15 17">I ESC-2004</strain>
    </source>
</reference>
<evidence type="ECO:0000256" key="10">
    <source>
        <dbReference type="ARBA" id="ARBA00023002"/>
    </source>
</evidence>
<evidence type="ECO:0000313" key="16">
    <source>
        <dbReference type="EnsemblMetazoa" id="CapteP181380"/>
    </source>
</evidence>
<sequence>MRVEVLLVVTLIIGTNCEVFTSLASMEKMLQAESNVSQQIREYIKAEIERLDALEAIAEEMEQHSSQALVSPEDHLANPVNSFLLVKRLTVDWNKIVNDYLVLENKVSSGCIHDTASVFPETIDLQGAALGLTRIQDVYHLDSETIASGSFTEQNTTEFTAGDCYEIGKQVYFQNDHYHSILWMEEALVRWEKESEKTAEKNVILDYLSFSYSHFGSLRKALNLTNDWLAIEPGHERAIANRRYYERIIAEADDAERQKLKGDNGAPVVDGKPHRFLTDYTGSKSYSDYEKLCRGEETHKRPFKHRLVCRYQRYHPIFYISPLKEEMLNFDPAIYVYHDVLTDSQNAIIKEVSRPKLHRSGVFSKTDADTGLSNFRTSQTAWHDDSTHPLIARLSQKASAISNLTLETVEHLQVLNYGIGGLYEPHWDFVQGEERNEFSESDRNRVATFICYLSELEAGGYTVYPTVGAAVVPRKNSCALWYNLMRNGTGDYRTYHAACPILYGYKWVANKWFHEGGQEFVRPCGLNSAE</sequence>
<gene>
    <name evidence="15" type="ORF">CAPTEDRAFT_181380</name>
</gene>
<keyword evidence="11" id="KW-0408">Iron</keyword>
<dbReference type="InterPro" id="IPR059068">
    <property type="entry name" value="TPR_P4H"/>
</dbReference>
<dbReference type="Gene3D" id="6.10.140.1460">
    <property type="match status" value="1"/>
</dbReference>
<evidence type="ECO:0000256" key="12">
    <source>
        <dbReference type="ARBA" id="ARBA00023180"/>
    </source>
</evidence>
<dbReference type="HOGENOM" id="CLU_024155_1_1_1"/>
<reference evidence="17" key="1">
    <citation type="submission" date="2012-12" db="EMBL/GenBank/DDBJ databases">
        <authorList>
            <person name="Hellsten U."/>
            <person name="Grimwood J."/>
            <person name="Chapman J.A."/>
            <person name="Shapiro H."/>
            <person name="Aerts A."/>
            <person name="Otillar R.P."/>
            <person name="Terry A.Y."/>
            <person name="Boore J.L."/>
            <person name="Simakov O."/>
            <person name="Marletaz F."/>
            <person name="Cho S.-J."/>
            <person name="Edsinger-Gonzales E."/>
            <person name="Havlak P."/>
            <person name="Kuo D.-H."/>
            <person name="Larsson T."/>
            <person name="Lv J."/>
            <person name="Arendt D."/>
            <person name="Savage R."/>
            <person name="Osoegawa K."/>
            <person name="de Jong P."/>
            <person name="Lindberg D.R."/>
            <person name="Seaver E.C."/>
            <person name="Weisblat D.A."/>
            <person name="Putnam N.H."/>
            <person name="Grigoriev I.V."/>
            <person name="Rokhsar D.S."/>
        </authorList>
    </citation>
    <scope>NUCLEOTIDE SEQUENCE</scope>
    <source>
        <strain evidence="17">I ESC-2004</strain>
    </source>
</reference>
<dbReference type="InterPro" id="IPR006620">
    <property type="entry name" value="Pro_4_hyd_alph"/>
</dbReference>
<evidence type="ECO:0000256" key="5">
    <source>
        <dbReference type="ARBA" id="ARBA00012269"/>
    </source>
</evidence>
<dbReference type="InterPro" id="IPR045054">
    <property type="entry name" value="P4HA-like"/>
</dbReference>
<comment type="cofactor">
    <cofactor evidence="1">
        <name>L-ascorbate</name>
        <dbReference type="ChEBI" id="CHEBI:38290"/>
    </cofactor>
</comment>
<dbReference type="InterPro" id="IPR011990">
    <property type="entry name" value="TPR-like_helical_dom_sf"/>
</dbReference>
<dbReference type="Pfam" id="PF08336">
    <property type="entry name" value="P4Ha_N"/>
    <property type="match status" value="1"/>
</dbReference>
<comment type="similarity">
    <text evidence="4">Belongs to the P4HA family.</text>
</comment>
<feature type="domain" description="Fe2OG dioxygenase" evidence="14">
    <location>
        <begin position="408"/>
        <end position="515"/>
    </location>
</feature>
<dbReference type="EMBL" id="AMQN01010577">
    <property type="status" value="NOT_ANNOTATED_CDS"/>
    <property type="molecule type" value="Genomic_DNA"/>
</dbReference>
<evidence type="ECO:0000256" key="3">
    <source>
        <dbReference type="ARBA" id="ARBA00004319"/>
    </source>
</evidence>
<evidence type="ECO:0000256" key="6">
    <source>
        <dbReference type="ARBA" id="ARBA00022723"/>
    </source>
</evidence>
<evidence type="ECO:0000256" key="2">
    <source>
        <dbReference type="ARBA" id="ARBA00002035"/>
    </source>
</evidence>
<dbReference type="EnsemblMetazoa" id="CapteT181380">
    <property type="protein sequence ID" value="CapteP181380"/>
    <property type="gene ID" value="CapteG181380"/>
</dbReference>
<dbReference type="Proteomes" id="UP000014760">
    <property type="component" value="Unassembled WGS sequence"/>
</dbReference>
<evidence type="ECO:0000313" key="17">
    <source>
        <dbReference type="Proteomes" id="UP000014760"/>
    </source>
</evidence>
<evidence type="ECO:0000256" key="1">
    <source>
        <dbReference type="ARBA" id="ARBA00001961"/>
    </source>
</evidence>
<keyword evidence="17" id="KW-1185">Reference proteome</keyword>
<reference evidence="16" key="3">
    <citation type="submission" date="2015-06" db="UniProtKB">
        <authorList>
            <consortium name="EnsemblMetazoa"/>
        </authorList>
    </citation>
    <scope>IDENTIFICATION</scope>
</reference>
<dbReference type="Gene3D" id="2.60.120.620">
    <property type="entry name" value="q2cbj1_9rhob like domain"/>
    <property type="match status" value="1"/>
</dbReference>
<keyword evidence="9" id="KW-0223">Dioxygenase</keyword>
<dbReference type="GO" id="GO:0005788">
    <property type="term" value="C:endoplasmic reticulum lumen"/>
    <property type="evidence" value="ECO:0007669"/>
    <property type="project" value="UniProtKB-SubCell"/>
</dbReference>
<comment type="function">
    <text evidence="2">Catalyzes the post-translational formation of 4-hydroxyproline in -Xaa-Pro-Gly- sequences in collagens and other proteins.</text>
</comment>
<dbReference type="Pfam" id="PF13640">
    <property type="entry name" value="2OG-FeII_Oxy_3"/>
    <property type="match status" value="1"/>
</dbReference>
<dbReference type="GO" id="GO:0005506">
    <property type="term" value="F:iron ion binding"/>
    <property type="evidence" value="ECO:0007669"/>
    <property type="project" value="InterPro"/>
</dbReference>
<evidence type="ECO:0000256" key="11">
    <source>
        <dbReference type="ARBA" id="ARBA00023004"/>
    </source>
</evidence>
<evidence type="ECO:0000256" key="8">
    <source>
        <dbReference type="ARBA" id="ARBA00022896"/>
    </source>
</evidence>
<feature type="signal peptide" evidence="13">
    <location>
        <begin position="1"/>
        <end position="17"/>
    </location>
</feature>
<dbReference type="STRING" id="283909.R7U4V9"/>
<dbReference type="Pfam" id="PF23558">
    <property type="entry name" value="TPR_P4H"/>
    <property type="match status" value="1"/>
</dbReference>
<dbReference type="Gene3D" id="1.25.40.10">
    <property type="entry name" value="Tetratricopeptide repeat domain"/>
    <property type="match status" value="1"/>
</dbReference>
<name>R7U4V9_CAPTE</name>
<dbReference type="PANTHER" id="PTHR10869:SF216">
    <property type="entry name" value="PROCOLLAGEN-PROLINE 4-DIOXYGENASE"/>
    <property type="match status" value="1"/>
</dbReference>
<dbReference type="InterPro" id="IPR044862">
    <property type="entry name" value="Pro_4_hyd_alph_FE2OG_OXY"/>
</dbReference>
<protein>
    <recommendedName>
        <fullName evidence="5">procollagen-proline 4-dioxygenase</fullName>
        <ecNumber evidence="5">1.14.11.2</ecNumber>
    </recommendedName>
</protein>
<dbReference type="PANTHER" id="PTHR10869">
    <property type="entry name" value="PROLYL 4-HYDROXYLASE ALPHA SUBUNIT"/>
    <property type="match status" value="1"/>
</dbReference>
<accession>R7U4V9</accession>
<feature type="chain" id="PRO_5008787655" description="procollagen-proline 4-dioxygenase" evidence="13">
    <location>
        <begin position="18"/>
        <end position="530"/>
    </location>
</feature>
<proteinExistence type="inferred from homology"/>